<dbReference type="RefSeq" id="WP_005768715.1">
    <property type="nucleotide sequence ID" value="NC_009727.1"/>
</dbReference>
<dbReference type="Gene3D" id="3.90.950.20">
    <property type="entry name" value="CinA-like"/>
    <property type="match status" value="1"/>
</dbReference>
<dbReference type="EMBL" id="CP000733">
    <property type="protein sequence ID" value="ABS76691.1"/>
    <property type="molecule type" value="Genomic_DNA"/>
</dbReference>
<dbReference type="Pfam" id="PF02464">
    <property type="entry name" value="CinA"/>
    <property type="match status" value="1"/>
</dbReference>
<evidence type="ECO:0000313" key="3">
    <source>
        <dbReference type="Proteomes" id="UP000008555"/>
    </source>
</evidence>
<gene>
    <name evidence="2" type="primary">cinA</name>
    <name evidence="2" type="ordered locus">CBUD_0987</name>
</gene>
<evidence type="ECO:0000313" key="2">
    <source>
        <dbReference type="EMBL" id="ABS76691.1"/>
    </source>
</evidence>
<protein>
    <submittedName>
        <fullName evidence="2">Competence-damage protein</fullName>
    </submittedName>
</protein>
<feature type="domain" description="CinA C-terminal" evidence="1">
    <location>
        <begin position="8"/>
        <end position="159"/>
    </location>
</feature>
<dbReference type="Proteomes" id="UP000008555">
    <property type="component" value="Chromosome"/>
</dbReference>
<organism evidence="2 3">
    <name type="scientific">Coxiella burnetii (strain Dugway 5J108-111)</name>
    <dbReference type="NCBI Taxonomy" id="434922"/>
    <lineage>
        <taxon>Bacteria</taxon>
        <taxon>Pseudomonadati</taxon>
        <taxon>Pseudomonadota</taxon>
        <taxon>Gammaproteobacteria</taxon>
        <taxon>Legionellales</taxon>
        <taxon>Coxiellaceae</taxon>
        <taxon>Coxiella</taxon>
    </lineage>
</organism>
<evidence type="ECO:0000259" key="1">
    <source>
        <dbReference type="Pfam" id="PF02464"/>
    </source>
</evidence>
<dbReference type="NCBIfam" id="TIGR00199">
    <property type="entry name" value="PncC_domain"/>
    <property type="match status" value="1"/>
</dbReference>
<proteinExistence type="predicted"/>
<dbReference type="AlphaFoldDB" id="A9KG25"/>
<dbReference type="InterPro" id="IPR036653">
    <property type="entry name" value="CinA-like_C"/>
</dbReference>
<dbReference type="InterPro" id="IPR008136">
    <property type="entry name" value="CinA_C"/>
</dbReference>
<dbReference type="SUPFAM" id="SSF142433">
    <property type="entry name" value="CinA-like"/>
    <property type="match status" value="1"/>
</dbReference>
<dbReference type="HOGENOM" id="CLU_030805_1_1_6"/>
<sequence length="166" mass="17669">MDVNHYPLSRQLGLALKAKGLKLSAAESCTGGGFSRVITRVPGSSAWFDCSFVTYSNISKVELLGVDPQLIEKDGAVSESVAREMALGALKRSHADIAVSITGIAGPSGGTPEKPVGTVWIGIAKKGRNAVCRKTFFESGRKNVRNCAIAYALKWLIECVKGNKNE</sequence>
<name>A9KG25_COXBN</name>
<accession>A9KG25</accession>
<reference evidence="2 3" key="1">
    <citation type="journal article" date="2009" name="Infect. Immun.">
        <title>Comparative genomics reveal extensive transposon-mediated genomic plasticity and diversity among potential effector proteins within the genus Coxiella.</title>
        <authorList>
            <person name="Beare P.A."/>
            <person name="Unsworth N."/>
            <person name="Andoh M."/>
            <person name="Voth D.E."/>
            <person name="Omsland A."/>
            <person name="Gilk S.D."/>
            <person name="Williams K.P."/>
            <person name="Sobral B.W."/>
            <person name="Kupko J.J.III."/>
            <person name="Porcella S.F."/>
            <person name="Samuel J.E."/>
            <person name="Heinzen R.A."/>
        </authorList>
    </citation>
    <scope>NUCLEOTIDE SEQUENCE [LARGE SCALE GENOMIC DNA]</scope>
    <source>
        <strain evidence="2 3">Dugway 5J108-111</strain>
    </source>
</reference>
<dbReference type="KEGG" id="cbd:CBUD_0987"/>